<evidence type="ECO:0000256" key="1">
    <source>
        <dbReference type="ARBA" id="ARBA00022723"/>
    </source>
</evidence>
<protein>
    <submittedName>
        <fullName evidence="7">PHD domain-containing protein</fullName>
    </submittedName>
</protein>
<feature type="compositionally biased region" description="Acidic residues" evidence="4">
    <location>
        <begin position="314"/>
        <end position="323"/>
    </location>
</feature>
<feature type="compositionally biased region" description="Low complexity" evidence="4">
    <location>
        <begin position="394"/>
        <end position="410"/>
    </location>
</feature>
<dbReference type="InterPro" id="IPR011011">
    <property type="entry name" value="Znf_FYVE_PHD"/>
</dbReference>
<feature type="compositionally biased region" description="Polar residues" evidence="4">
    <location>
        <begin position="12"/>
        <end position="26"/>
    </location>
</feature>
<dbReference type="SMART" id="SM00249">
    <property type="entry name" value="PHD"/>
    <property type="match status" value="1"/>
</dbReference>
<feature type="compositionally biased region" description="Low complexity" evidence="4">
    <location>
        <begin position="325"/>
        <end position="337"/>
    </location>
</feature>
<feature type="compositionally biased region" description="Basic and acidic residues" evidence="4">
    <location>
        <begin position="420"/>
        <end position="437"/>
    </location>
</feature>
<accession>A0A1I7U672</accession>
<evidence type="ECO:0000256" key="4">
    <source>
        <dbReference type="SAM" id="MobiDB-lite"/>
    </source>
</evidence>
<feature type="compositionally biased region" description="Pro residues" evidence="4">
    <location>
        <begin position="338"/>
        <end position="358"/>
    </location>
</feature>
<organism evidence="6 7">
    <name type="scientific">Caenorhabditis tropicalis</name>
    <dbReference type="NCBI Taxonomy" id="1561998"/>
    <lineage>
        <taxon>Eukaryota</taxon>
        <taxon>Metazoa</taxon>
        <taxon>Ecdysozoa</taxon>
        <taxon>Nematoda</taxon>
        <taxon>Chromadorea</taxon>
        <taxon>Rhabditida</taxon>
        <taxon>Rhabditina</taxon>
        <taxon>Rhabditomorpha</taxon>
        <taxon>Rhabditoidea</taxon>
        <taxon>Rhabditidae</taxon>
        <taxon>Peloderinae</taxon>
        <taxon>Caenorhabditis</taxon>
    </lineage>
</organism>
<dbReference type="InterPro" id="IPR001965">
    <property type="entry name" value="Znf_PHD"/>
</dbReference>
<keyword evidence="2" id="KW-0863">Zinc-finger</keyword>
<dbReference type="Gene3D" id="3.30.40.10">
    <property type="entry name" value="Zinc/RING finger domain, C3HC4 (zinc finger)"/>
    <property type="match status" value="1"/>
</dbReference>
<evidence type="ECO:0000256" key="3">
    <source>
        <dbReference type="ARBA" id="ARBA00022833"/>
    </source>
</evidence>
<dbReference type="InterPro" id="IPR019786">
    <property type="entry name" value="Zinc_finger_PHD-type_CS"/>
</dbReference>
<evidence type="ECO:0000313" key="7">
    <source>
        <dbReference type="WBParaSite" id="Csp11.Scaffold629.g15263.t1"/>
    </source>
</evidence>
<feature type="region of interest" description="Disordered" evidence="4">
    <location>
        <begin position="1"/>
        <end position="84"/>
    </location>
</feature>
<dbReference type="PROSITE" id="PS01359">
    <property type="entry name" value="ZF_PHD_1"/>
    <property type="match status" value="1"/>
</dbReference>
<dbReference type="WBParaSite" id="Csp11.Scaffold629.g15263.t1">
    <property type="protein sequence ID" value="Csp11.Scaffold629.g15263.t1"/>
    <property type="gene ID" value="Csp11.Scaffold629.g15263"/>
</dbReference>
<sequence>MNLRSRTKPSRAYNTRSAATSSNFAVPTTSSPIASSTSNANNSAPTSSKTVSSSSIATTSTSTATTAASSSNSTHLSSVPSSSASKIIAKTSRNIVATSSTSTAPAIHSSCQPSTSAAANNQTTTKGLIRCRCRNQKNQPSVPYIECQVCETWQHMKCMKINEEDHRPDDEYKCWKCIGPGYWTRENGSDLWKLFEKKAANTDEPILLEKFYKEALKEIRKADNSPFSVHTIQKKLHDELYSLMRSDADVMQKIEYAFKSKIEVPKTLEYIFNTQGTVTWGTRKRMVVAFLPKNPSGKPSAKKRRREPTPISDQSDDEEELDFDAPTSAPGSPSIGPSWPPSPACSPGPYSVPGPSTAPGPSSSAQPLPSQGPSMPGPSLSQKPPSMPEPSTVPKPSLSQRPSSPLPSTSAADDAPGTSDRPKKIIKQEPEDEEHYVKGERKATLKIKYAENLRESIKSFFHFLIIISFSVIEHRVGPFLEMVKNRLKDTNTISHEFGKFLDEIDKRMGKETKKMKAIVYPDAMVGQLKEAFLQISDKILPSPDDELMTFNDFVLAKDFLDKRFVYLSKYWELWTKKAGELEALVKEKIKELNPNDVIPIKELVEILKRIFYYFF</sequence>
<dbReference type="AlphaFoldDB" id="A0A1I7U672"/>
<feature type="compositionally biased region" description="Polar residues" evidence="4">
    <location>
        <begin position="368"/>
        <end position="384"/>
    </location>
</feature>
<reference evidence="7" key="1">
    <citation type="submission" date="2016-11" db="UniProtKB">
        <authorList>
            <consortium name="WormBaseParasite"/>
        </authorList>
    </citation>
    <scope>IDENTIFICATION</scope>
</reference>
<dbReference type="GO" id="GO:0008270">
    <property type="term" value="F:zinc ion binding"/>
    <property type="evidence" value="ECO:0007669"/>
    <property type="project" value="UniProtKB-KW"/>
</dbReference>
<evidence type="ECO:0000256" key="2">
    <source>
        <dbReference type="ARBA" id="ARBA00022771"/>
    </source>
</evidence>
<keyword evidence="1" id="KW-0479">Metal-binding</keyword>
<name>A0A1I7U672_9PELO</name>
<feature type="compositionally biased region" description="Low complexity" evidence="4">
    <location>
        <begin position="27"/>
        <end position="84"/>
    </location>
</feature>
<dbReference type="InterPro" id="IPR013083">
    <property type="entry name" value="Znf_RING/FYVE/PHD"/>
</dbReference>
<keyword evidence="3" id="KW-0862">Zinc</keyword>
<dbReference type="CDD" id="cd15517">
    <property type="entry name" value="PHD_TCF19_like"/>
    <property type="match status" value="1"/>
</dbReference>
<keyword evidence="6" id="KW-1185">Reference proteome</keyword>
<feature type="region of interest" description="Disordered" evidence="4">
    <location>
        <begin position="291"/>
        <end position="437"/>
    </location>
</feature>
<proteinExistence type="predicted"/>
<dbReference type="Proteomes" id="UP000095282">
    <property type="component" value="Unplaced"/>
</dbReference>
<dbReference type="SUPFAM" id="SSF57903">
    <property type="entry name" value="FYVE/PHD zinc finger"/>
    <property type="match status" value="1"/>
</dbReference>
<feature type="domain" description="Zinc finger PHD-type" evidence="5">
    <location>
        <begin position="130"/>
        <end position="178"/>
    </location>
</feature>
<evidence type="ECO:0000313" key="6">
    <source>
        <dbReference type="Proteomes" id="UP000095282"/>
    </source>
</evidence>
<evidence type="ECO:0000259" key="5">
    <source>
        <dbReference type="SMART" id="SM00249"/>
    </source>
</evidence>